<dbReference type="InterPro" id="IPR024047">
    <property type="entry name" value="MM3350-like_sf"/>
</dbReference>
<dbReference type="Pfam" id="PF07929">
    <property type="entry name" value="PRiA4_ORF3"/>
    <property type="match status" value="1"/>
</dbReference>
<dbReference type="PANTHER" id="PTHR41878:SF1">
    <property type="entry name" value="TNPR PROTEIN"/>
    <property type="match status" value="1"/>
</dbReference>
<organism evidence="2 3">
    <name type="scientific">Alkalibacterium thalassium</name>
    <dbReference type="NCBI Taxonomy" id="426701"/>
    <lineage>
        <taxon>Bacteria</taxon>
        <taxon>Bacillati</taxon>
        <taxon>Bacillota</taxon>
        <taxon>Bacilli</taxon>
        <taxon>Lactobacillales</taxon>
        <taxon>Carnobacteriaceae</taxon>
        <taxon>Alkalibacterium</taxon>
    </lineage>
</organism>
<dbReference type="PANTHER" id="PTHR41878">
    <property type="entry name" value="LEXA REPRESSOR-RELATED"/>
    <property type="match status" value="1"/>
</dbReference>
<gene>
    <name evidence="2" type="ORF">SAMN04488098_10663</name>
</gene>
<dbReference type="Proteomes" id="UP000199433">
    <property type="component" value="Unassembled WGS sequence"/>
</dbReference>
<dbReference type="InterPro" id="IPR012912">
    <property type="entry name" value="Plasmid_pRiA4b_Orf3-like"/>
</dbReference>
<dbReference type="AlphaFoldDB" id="A0A1G9ERN3"/>
<dbReference type="SUPFAM" id="SSF159941">
    <property type="entry name" value="MM3350-like"/>
    <property type="match status" value="2"/>
</dbReference>
<evidence type="ECO:0000259" key="1">
    <source>
        <dbReference type="Pfam" id="PF07929"/>
    </source>
</evidence>
<accession>A0A1G9ERN3</accession>
<dbReference type="RefSeq" id="WP_091268632.1">
    <property type="nucleotide sequence ID" value="NZ_FNFK01000066.1"/>
</dbReference>
<feature type="domain" description="Plasmid pRiA4b Orf3-like" evidence="1">
    <location>
        <begin position="39"/>
        <end position="84"/>
    </location>
</feature>
<name>A0A1G9ERN3_9LACT</name>
<dbReference type="EMBL" id="FNFK01000066">
    <property type="protein sequence ID" value="SDK78780.1"/>
    <property type="molecule type" value="Genomic_DNA"/>
</dbReference>
<dbReference type="OrthoDB" id="9801392at2"/>
<dbReference type="Gene3D" id="3.10.290.30">
    <property type="entry name" value="MM3350-like"/>
    <property type="match status" value="1"/>
</dbReference>
<evidence type="ECO:0000313" key="2">
    <source>
        <dbReference type="EMBL" id="SDK78780.1"/>
    </source>
</evidence>
<evidence type="ECO:0000313" key="3">
    <source>
        <dbReference type="Proteomes" id="UP000199433"/>
    </source>
</evidence>
<proteinExistence type="predicted"/>
<reference evidence="3" key="1">
    <citation type="submission" date="2016-10" db="EMBL/GenBank/DDBJ databases">
        <authorList>
            <person name="Varghese N."/>
            <person name="Submissions S."/>
        </authorList>
    </citation>
    <scope>NUCLEOTIDE SEQUENCE [LARGE SCALE GENOMIC DNA]</scope>
    <source>
        <strain evidence="3">DSM 19181</strain>
    </source>
</reference>
<protein>
    <submittedName>
        <fullName evidence="2">PRiA4b ORF-3-like protein</fullName>
    </submittedName>
</protein>
<sequence>MTKEKEPLAPIHLHLELVSDYMSDEEQVMLKRYGESSTGTSISRDILVPFDMTLHALHYTIQKLFGWQNSHLRRFILSEEDYHRVTNGTVRGWSDLVGTLFQPPSEGEHDLFWDDDYDSGNFNAWLRKKYTGPYYFRGQLEQYEQAREDIETLLDLFPDLEIRESFSDFMDRKAYDREAEPKNIGRSALIDMTLEQMNNSLFMESGTENLLEKLLVDELLGYEDEHSGRDGIPVVNELFYEYDFGDGWRVRITRRMSFNELISGRLVTVQEIQDARMQVIRKHKPVCIVIEGLSVMDDVGGLSGFARLLKEIYQGESREESADARRWAKGMGWNDKKVRPEKML</sequence>
<keyword evidence="3" id="KW-1185">Reference proteome</keyword>